<accession>A0A8J8P746</accession>
<dbReference type="AlphaFoldDB" id="A0A8J8P746"/>
<reference evidence="2" key="1">
    <citation type="submission" date="2019-06" db="EMBL/GenBank/DDBJ databases">
        <authorList>
            <person name="Zheng W."/>
        </authorList>
    </citation>
    <scope>NUCLEOTIDE SEQUENCE</scope>
    <source>
        <strain evidence="2">QDHG01</strain>
    </source>
</reference>
<feature type="compositionally biased region" description="Basic and acidic residues" evidence="1">
    <location>
        <begin position="719"/>
        <end position="738"/>
    </location>
</feature>
<feature type="compositionally biased region" description="Polar residues" evidence="1">
    <location>
        <begin position="649"/>
        <end position="659"/>
    </location>
</feature>
<comment type="caution">
    <text evidence="2">The sequence shown here is derived from an EMBL/GenBank/DDBJ whole genome shotgun (WGS) entry which is preliminary data.</text>
</comment>
<feature type="region of interest" description="Disordered" evidence="1">
    <location>
        <begin position="693"/>
        <end position="767"/>
    </location>
</feature>
<feature type="region of interest" description="Disordered" evidence="1">
    <location>
        <begin position="635"/>
        <end position="659"/>
    </location>
</feature>
<name>A0A8J8P746_HALGN</name>
<feature type="region of interest" description="Disordered" evidence="1">
    <location>
        <begin position="566"/>
        <end position="590"/>
    </location>
</feature>
<feature type="compositionally biased region" description="Basic and acidic residues" evidence="1">
    <location>
        <begin position="745"/>
        <end position="757"/>
    </location>
</feature>
<sequence>MPPQIYPSTPQNHVDLEGTLTKQVQYRDTEQIELLKQILLAVSAKPRSDIAQHTAIQTINAQPQQVEEKVLIKKYGKGDYSENANRHDMTTQTINIERDQHKHDPPKNQKMSNSIFSTTMPVTLSMTIDDASPIKPPLNNEVTPANMETLIEPETHRYDQEEEDFLNQISLRSQNNSYMEEHQDNYENSEQQIQTEPQMKREEYGQMKSSIELKVSDEGKQIQASNDPMISRDSLGPMRNAILPQLAGEYQLDHQEKEISAQLASKSNERKSVVVKVIGFQDIMAEPPQSSFVGSGVAGGFADFIGSQQRKSSNVRDKFSENTLKQIYDLNFRQQEKYNGTSDSTQKGLAMNRISKGHIHSKSDAISQFKLIKQFQSTESSKKDAQRNSQIGKKAKQSEDDVDVLKISFKSINPSPKESKNQLLSSLKKSTQEEILRDTLSPFQNNEYSPNVQQEKAIKGSVQSSGQQVITNILIAGQGDKIANSPLTRIGKEQNQNLSRAEQFNDASPLNSSLKVMNPLNKSQLLSGTIGKDDSISLDPLGLTMGSFIHPPGSTKNVIPLALHSSRNGNATSKEERKSINRQPTSATETANPFIYGSTMKSTNRRSTVLILKNDTADLQNHLVQMYALMQAHGTGPQRQGTLGGGNSGITRQGTGVSNVPTQRVRNTQSKMLMVQNLVSKIKKRELPHLPTKIEQEAVVEESLDEESSVSDQEEDEEHKDPSQTQDGREAEQQHLSKMEQAPELLEKLEPFAKLAKEQPTAPKGKRRFIDYMMASAKSEFQNNISKMSNNSNKKVKRKRKITISSSIPRLSLKKF</sequence>
<evidence type="ECO:0000313" key="3">
    <source>
        <dbReference type="Proteomes" id="UP000785679"/>
    </source>
</evidence>
<evidence type="ECO:0000256" key="1">
    <source>
        <dbReference type="SAM" id="MobiDB-lite"/>
    </source>
</evidence>
<feature type="region of interest" description="Disordered" evidence="1">
    <location>
        <begin position="377"/>
        <end position="397"/>
    </location>
</feature>
<dbReference type="Proteomes" id="UP000785679">
    <property type="component" value="Unassembled WGS sequence"/>
</dbReference>
<dbReference type="EMBL" id="RRYP01000651">
    <property type="protein sequence ID" value="TNV87055.1"/>
    <property type="molecule type" value="Genomic_DNA"/>
</dbReference>
<feature type="compositionally biased region" description="Polar residues" evidence="1">
    <location>
        <begin position="581"/>
        <end position="590"/>
    </location>
</feature>
<protein>
    <submittedName>
        <fullName evidence="2">Uncharacterized protein</fullName>
    </submittedName>
</protein>
<evidence type="ECO:0000313" key="2">
    <source>
        <dbReference type="EMBL" id="TNV87055.1"/>
    </source>
</evidence>
<feature type="compositionally biased region" description="Acidic residues" evidence="1">
    <location>
        <begin position="698"/>
        <end position="718"/>
    </location>
</feature>
<gene>
    <name evidence="2" type="ORF">FGO68_gene12079</name>
</gene>
<keyword evidence="3" id="KW-1185">Reference proteome</keyword>
<organism evidence="2 3">
    <name type="scientific">Halteria grandinella</name>
    <dbReference type="NCBI Taxonomy" id="5974"/>
    <lineage>
        <taxon>Eukaryota</taxon>
        <taxon>Sar</taxon>
        <taxon>Alveolata</taxon>
        <taxon>Ciliophora</taxon>
        <taxon>Intramacronucleata</taxon>
        <taxon>Spirotrichea</taxon>
        <taxon>Stichotrichia</taxon>
        <taxon>Sporadotrichida</taxon>
        <taxon>Halteriidae</taxon>
        <taxon>Halteria</taxon>
    </lineage>
</organism>
<proteinExistence type="predicted"/>